<evidence type="ECO:0000313" key="3">
    <source>
        <dbReference type="Proteomes" id="UP000287651"/>
    </source>
</evidence>
<keyword evidence="1" id="KW-0812">Transmembrane</keyword>
<name>A0A426YWL8_ENSVE</name>
<protein>
    <submittedName>
        <fullName evidence="2">Uncharacterized protein</fullName>
    </submittedName>
</protein>
<organism evidence="2 3">
    <name type="scientific">Ensete ventricosum</name>
    <name type="common">Abyssinian banana</name>
    <name type="synonym">Musa ensete</name>
    <dbReference type="NCBI Taxonomy" id="4639"/>
    <lineage>
        <taxon>Eukaryota</taxon>
        <taxon>Viridiplantae</taxon>
        <taxon>Streptophyta</taxon>
        <taxon>Embryophyta</taxon>
        <taxon>Tracheophyta</taxon>
        <taxon>Spermatophyta</taxon>
        <taxon>Magnoliopsida</taxon>
        <taxon>Liliopsida</taxon>
        <taxon>Zingiberales</taxon>
        <taxon>Musaceae</taxon>
        <taxon>Ensete</taxon>
    </lineage>
</organism>
<comment type="caution">
    <text evidence="2">The sequence shown here is derived from an EMBL/GenBank/DDBJ whole genome shotgun (WGS) entry which is preliminary data.</text>
</comment>
<feature type="transmembrane region" description="Helical" evidence="1">
    <location>
        <begin position="12"/>
        <end position="33"/>
    </location>
</feature>
<dbReference type="AlphaFoldDB" id="A0A426YWL8"/>
<gene>
    <name evidence="2" type="ORF">B296_00043919</name>
</gene>
<dbReference type="EMBL" id="AMZH03009766">
    <property type="protein sequence ID" value="RRT56125.1"/>
    <property type="molecule type" value="Genomic_DNA"/>
</dbReference>
<dbReference type="Proteomes" id="UP000287651">
    <property type="component" value="Unassembled WGS sequence"/>
</dbReference>
<reference evidence="2 3" key="1">
    <citation type="journal article" date="2014" name="Agronomy (Basel)">
        <title>A Draft Genome Sequence for Ensete ventricosum, the Drought-Tolerant Tree Against Hunger.</title>
        <authorList>
            <person name="Harrison J."/>
            <person name="Moore K.A."/>
            <person name="Paszkiewicz K."/>
            <person name="Jones T."/>
            <person name="Grant M."/>
            <person name="Ambacheew D."/>
            <person name="Muzemil S."/>
            <person name="Studholme D.J."/>
        </authorList>
    </citation>
    <scope>NUCLEOTIDE SEQUENCE [LARGE SCALE GENOMIC DNA]</scope>
</reference>
<evidence type="ECO:0000313" key="2">
    <source>
        <dbReference type="EMBL" id="RRT56125.1"/>
    </source>
</evidence>
<proteinExistence type="predicted"/>
<sequence>MLSMYQSDRGPVCLVQFGVLLYHVSICSVQLGIARYVPYQQLVCVCDTKVSSTSVPCKTTLPYQNEEERCGSAVISIRVYVIDLYPKKTPRSWYFRSKFYLLSRLPSYFTKSNPRCFTPTFYSPVCAGTVVYT</sequence>
<accession>A0A426YWL8</accession>
<keyword evidence="1" id="KW-0472">Membrane</keyword>
<keyword evidence="1" id="KW-1133">Transmembrane helix</keyword>
<evidence type="ECO:0000256" key="1">
    <source>
        <dbReference type="SAM" id="Phobius"/>
    </source>
</evidence>